<dbReference type="STRING" id="630515.SAMN04489812_0931"/>
<name>A0A1H1PKR6_9ACTN</name>
<dbReference type="GO" id="GO:0071949">
    <property type="term" value="F:FAD binding"/>
    <property type="evidence" value="ECO:0007669"/>
    <property type="project" value="InterPro"/>
</dbReference>
<dbReference type="PRINTS" id="PR00420">
    <property type="entry name" value="RNGMNOXGNASE"/>
</dbReference>
<gene>
    <name evidence="2" type="ORF">SAMN04489812_0931</name>
</gene>
<evidence type="ECO:0000259" key="1">
    <source>
        <dbReference type="Pfam" id="PF01494"/>
    </source>
</evidence>
<sequence length="388" mass="42474">MKILVSGASIAGPAVAYWLQRYGFEVTVVERAPRLRGGGYPIDIRGTALEVVRRMGIYPQLRAAHVNTRAISFVEPDGAPIASVRPEAFSGGDDESDLEVPRGDLARVLYDATRDGVEYRFNDSIEEMVEDADRVDVRFAGGATEPFDLVVAADGLHSTTRAQVFGPEEPFHRYLGYSFAGFTMPNLFGLSHEALLWNEPGRAAALYAVNDPDTVHAFLNLSLVEPPFHAFRDPAAQRELVASAFDGDGWWVPRIVQAMRTADDLFFDVISQIRMPRWASGRLVLLGDAAYAPSFLTGQGSSLALVGGYVLAGELATAGDHQTAVERYEKLVRPFVEQNQDLVSTGDAMMFPSTAQALIERNRIVRQLTTLPADRNAAHSALELPDYS</sequence>
<dbReference type="InterPro" id="IPR002938">
    <property type="entry name" value="FAD-bd"/>
</dbReference>
<dbReference type="InterPro" id="IPR051704">
    <property type="entry name" value="FAD_aromatic-hydroxylase"/>
</dbReference>
<organism evidence="2 3">
    <name type="scientific">Microlunatus soli</name>
    <dbReference type="NCBI Taxonomy" id="630515"/>
    <lineage>
        <taxon>Bacteria</taxon>
        <taxon>Bacillati</taxon>
        <taxon>Actinomycetota</taxon>
        <taxon>Actinomycetes</taxon>
        <taxon>Propionibacteriales</taxon>
        <taxon>Propionibacteriaceae</taxon>
        <taxon>Microlunatus</taxon>
    </lineage>
</organism>
<dbReference type="InterPro" id="IPR036188">
    <property type="entry name" value="FAD/NAD-bd_sf"/>
</dbReference>
<dbReference type="AlphaFoldDB" id="A0A1H1PKR6"/>
<dbReference type="EMBL" id="LT629772">
    <property type="protein sequence ID" value="SDS11667.1"/>
    <property type="molecule type" value="Genomic_DNA"/>
</dbReference>
<dbReference type="SUPFAM" id="SSF51905">
    <property type="entry name" value="FAD/NAD(P)-binding domain"/>
    <property type="match status" value="1"/>
</dbReference>
<dbReference type="OrthoDB" id="3212532at2"/>
<dbReference type="Gene3D" id="3.30.9.10">
    <property type="entry name" value="D-Amino Acid Oxidase, subunit A, domain 2"/>
    <property type="match status" value="1"/>
</dbReference>
<feature type="domain" description="FAD-binding" evidence="1">
    <location>
        <begin position="2"/>
        <end position="164"/>
    </location>
</feature>
<dbReference type="RefSeq" id="WP_091520610.1">
    <property type="nucleotide sequence ID" value="NZ_LT629772.1"/>
</dbReference>
<reference evidence="2 3" key="1">
    <citation type="submission" date="2016-10" db="EMBL/GenBank/DDBJ databases">
        <authorList>
            <person name="de Groot N.N."/>
        </authorList>
    </citation>
    <scope>NUCLEOTIDE SEQUENCE [LARGE SCALE GENOMIC DNA]</scope>
    <source>
        <strain evidence="2 3">DSM 21800</strain>
    </source>
</reference>
<dbReference type="PANTHER" id="PTHR46865:SF2">
    <property type="entry name" value="MONOOXYGENASE"/>
    <property type="match status" value="1"/>
</dbReference>
<dbReference type="Gene3D" id="3.50.50.60">
    <property type="entry name" value="FAD/NAD(P)-binding domain"/>
    <property type="match status" value="1"/>
</dbReference>
<dbReference type="PANTHER" id="PTHR46865">
    <property type="entry name" value="OXIDOREDUCTASE-RELATED"/>
    <property type="match status" value="1"/>
</dbReference>
<dbReference type="Pfam" id="PF01494">
    <property type="entry name" value="FAD_binding_3"/>
    <property type="match status" value="1"/>
</dbReference>
<accession>A0A1H1PKR6</accession>
<dbReference type="Proteomes" id="UP000199103">
    <property type="component" value="Chromosome I"/>
</dbReference>
<protein>
    <submittedName>
        <fullName evidence="2">2-polyprenyl-6-methoxyphenol hydroxylase</fullName>
    </submittedName>
</protein>
<proteinExistence type="predicted"/>
<keyword evidence="3" id="KW-1185">Reference proteome</keyword>
<evidence type="ECO:0000313" key="3">
    <source>
        <dbReference type="Proteomes" id="UP000199103"/>
    </source>
</evidence>
<evidence type="ECO:0000313" key="2">
    <source>
        <dbReference type="EMBL" id="SDS11667.1"/>
    </source>
</evidence>